<reference evidence="1 2" key="1">
    <citation type="submission" date="2019-02" db="EMBL/GenBank/DDBJ databases">
        <title>Deep-cultivation of Planctomycetes and their phenomic and genomic characterization uncovers novel biology.</title>
        <authorList>
            <person name="Wiegand S."/>
            <person name="Jogler M."/>
            <person name="Boedeker C."/>
            <person name="Pinto D."/>
            <person name="Vollmers J."/>
            <person name="Rivas-Marin E."/>
            <person name="Kohn T."/>
            <person name="Peeters S.H."/>
            <person name="Heuer A."/>
            <person name="Rast P."/>
            <person name="Oberbeckmann S."/>
            <person name="Bunk B."/>
            <person name="Jeske O."/>
            <person name="Meyerdierks A."/>
            <person name="Storesund J.E."/>
            <person name="Kallscheuer N."/>
            <person name="Luecker S."/>
            <person name="Lage O.M."/>
            <person name="Pohl T."/>
            <person name="Merkel B.J."/>
            <person name="Hornburger P."/>
            <person name="Mueller R.-W."/>
            <person name="Bruemmer F."/>
            <person name="Labrenz M."/>
            <person name="Spormann A.M."/>
            <person name="Op Den Camp H."/>
            <person name="Overmann J."/>
            <person name="Amann R."/>
            <person name="Jetten M.S.M."/>
            <person name="Mascher T."/>
            <person name="Medema M.H."/>
            <person name="Devos D.P."/>
            <person name="Kaster A.-K."/>
            <person name="Ovreas L."/>
            <person name="Rohde M."/>
            <person name="Galperin M.Y."/>
            <person name="Jogler C."/>
        </authorList>
    </citation>
    <scope>NUCLEOTIDE SEQUENCE [LARGE SCALE GENOMIC DNA]</scope>
    <source>
        <strain evidence="1 2">CA13</strain>
    </source>
</reference>
<gene>
    <name evidence="1" type="ORF">CA13_28930</name>
</gene>
<keyword evidence="2" id="KW-1185">Reference proteome</keyword>
<dbReference type="AlphaFoldDB" id="A0A5C5Z2M9"/>
<name>A0A5C5Z2M9_9BACT</name>
<accession>A0A5C5Z2M9</accession>
<dbReference type="Proteomes" id="UP000315010">
    <property type="component" value="Unassembled WGS sequence"/>
</dbReference>
<proteinExistence type="predicted"/>
<organism evidence="1 2">
    <name type="scientific">Novipirellula herctigrandis</name>
    <dbReference type="NCBI Taxonomy" id="2527986"/>
    <lineage>
        <taxon>Bacteria</taxon>
        <taxon>Pseudomonadati</taxon>
        <taxon>Planctomycetota</taxon>
        <taxon>Planctomycetia</taxon>
        <taxon>Pirellulales</taxon>
        <taxon>Pirellulaceae</taxon>
        <taxon>Novipirellula</taxon>
    </lineage>
</organism>
<evidence type="ECO:0000313" key="1">
    <source>
        <dbReference type="EMBL" id="TWT81440.1"/>
    </source>
</evidence>
<evidence type="ECO:0000313" key="2">
    <source>
        <dbReference type="Proteomes" id="UP000315010"/>
    </source>
</evidence>
<comment type="caution">
    <text evidence="1">The sequence shown here is derived from an EMBL/GenBank/DDBJ whole genome shotgun (WGS) entry which is preliminary data.</text>
</comment>
<dbReference type="EMBL" id="SJPJ01000001">
    <property type="protein sequence ID" value="TWT81440.1"/>
    <property type="molecule type" value="Genomic_DNA"/>
</dbReference>
<sequence>MRSVDADDLFTILGIDKDDVCGFIRFGQSIDFVDLQTENVSSTGGPRDLLARADVSEELMLRARGDQLDLQFK</sequence>
<protein>
    <submittedName>
        <fullName evidence="1">Uncharacterized protein</fullName>
    </submittedName>
</protein>